<dbReference type="SUPFAM" id="SSF52091">
    <property type="entry name" value="SpoIIaa-like"/>
    <property type="match status" value="1"/>
</dbReference>
<keyword evidence="3" id="KW-1185">Reference proteome</keyword>
<dbReference type="InterPro" id="IPR002645">
    <property type="entry name" value="STAS_dom"/>
</dbReference>
<dbReference type="EMBL" id="JZWV01001669">
    <property type="protein sequence ID" value="KJY17427.1"/>
    <property type="molecule type" value="Genomic_DNA"/>
</dbReference>
<dbReference type="Pfam" id="PF13466">
    <property type="entry name" value="STAS_2"/>
    <property type="match status" value="1"/>
</dbReference>
<dbReference type="InterPro" id="IPR058548">
    <property type="entry name" value="MlaB-like_STAS"/>
</dbReference>
<name>A0A0F4I658_9ACTN</name>
<dbReference type="AlphaFoldDB" id="A0A0F4I658"/>
<dbReference type="PATRIC" id="fig|68223.7.peg.6332"/>
<dbReference type="PROSITE" id="PS50801">
    <property type="entry name" value="STAS"/>
    <property type="match status" value="1"/>
</dbReference>
<feature type="domain" description="STAS" evidence="1">
    <location>
        <begin position="1"/>
        <end position="101"/>
    </location>
</feature>
<evidence type="ECO:0000259" key="1">
    <source>
        <dbReference type="PROSITE" id="PS50801"/>
    </source>
</evidence>
<dbReference type="Proteomes" id="UP000033551">
    <property type="component" value="Unassembled WGS sequence"/>
</dbReference>
<accession>A0A0F4I658</accession>
<comment type="caution">
    <text evidence="2">The sequence shown here is derived from an EMBL/GenBank/DDBJ whole genome shotgun (WGS) entry which is preliminary data.</text>
</comment>
<dbReference type="InterPro" id="IPR036513">
    <property type="entry name" value="STAS_dom_sf"/>
</dbReference>
<sequence length="101" mass="10803">MTVKAEPDGVWRIVCAGEFDLDTTGKLEAACQGEAAGARLLVIDVTGVAFADSSFLNVLIRLRNTRPVVLAGPLPHQLERLLEMTGARALFTIRDGQAPEA</sequence>
<dbReference type="Gene3D" id="3.30.750.24">
    <property type="entry name" value="STAS domain"/>
    <property type="match status" value="1"/>
</dbReference>
<evidence type="ECO:0000313" key="2">
    <source>
        <dbReference type="EMBL" id="KJY17427.1"/>
    </source>
</evidence>
<evidence type="ECO:0000313" key="3">
    <source>
        <dbReference type="Proteomes" id="UP000033551"/>
    </source>
</evidence>
<dbReference type="CDD" id="cd07043">
    <property type="entry name" value="STAS_anti-anti-sigma_factors"/>
    <property type="match status" value="1"/>
</dbReference>
<organism evidence="2 3">
    <name type="scientific">Streptomyces katrae</name>
    <dbReference type="NCBI Taxonomy" id="68223"/>
    <lineage>
        <taxon>Bacteria</taxon>
        <taxon>Bacillati</taxon>
        <taxon>Actinomycetota</taxon>
        <taxon>Actinomycetes</taxon>
        <taxon>Kitasatosporales</taxon>
        <taxon>Streptomycetaceae</taxon>
        <taxon>Streptomyces</taxon>
    </lineage>
</organism>
<gene>
    <name evidence="2" type="ORF">VR44_39980</name>
</gene>
<protein>
    <recommendedName>
        <fullName evidence="1">STAS domain-containing protein</fullName>
    </recommendedName>
</protein>
<proteinExistence type="predicted"/>
<reference evidence="2 3" key="1">
    <citation type="submission" date="2015-02" db="EMBL/GenBank/DDBJ databases">
        <authorList>
            <person name="Ju K.-S."/>
            <person name="Doroghazi J.R."/>
            <person name="Metcalf W."/>
        </authorList>
    </citation>
    <scope>NUCLEOTIDE SEQUENCE [LARGE SCALE GENOMIC DNA]</scope>
    <source>
        <strain evidence="2 3">NRRL ISP-5550</strain>
    </source>
</reference>